<dbReference type="PRINTS" id="PR00619">
    <property type="entry name" value="GATAZNFINGER"/>
</dbReference>
<keyword evidence="2" id="KW-0479">Metal-binding</keyword>
<dbReference type="SMART" id="SM00401">
    <property type="entry name" value="ZnF_GATA"/>
    <property type="match status" value="2"/>
</dbReference>
<proteinExistence type="predicted"/>
<evidence type="ECO:0000256" key="5">
    <source>
        <dbReference type="ARBA" id="ARBA00023015"/>
    </source>
</evidence>
<feature type="domain" description="GATA-type" evidence="9">
    <location>
        <begin position="99"/>
        <end position="153"/>
    </location>
</feature>
<dbReference type="GO" id="GO:0000122">
    <property type="term" value="P:negative regulation of transcription by RNA polymerase II"/>
    <property type="evidence" value="ECO:0007669"/>
    <property type="project" value="TreeGrafter"/>
</dbReference>
<dbReference type="OrthoDB" id="515401at2759"/>
<dbReference type="Proteomes" id="UP000603453">
    <property type="component" value="Unassembled WGS sequence"/>
</dbReference>
<comment type="subcellular location">
    <subcellularLocation>
        <location evidence="1">Nucleus</location>
    </subcellularLocation>
</comment>
<organism evidence="10 11">
    <name type="scientific">Mucor saturninus</name>
    <dbReference type="NCBI Taxonomy" id="64648"/>
    <lineage>
        <taxon>Eukaryota</taxon>
        <taxon>Fungi</taxon>
        <taxon>Fungi incertae sedis</taxon>
        <taxon>Mucoromycota</taxon>
        <taxon>Mucoromycotina</taxon>
        <taxon>Mucoromycetes</taxon>
        <taxon>Mucorales</taxon>
        <taxon>Mucorineae</taxon>
        <taxon>Mucoraceae</taxon>
        <taxon>Mucor</taxon>
    </lineage>
</organism>
<dbReference type="CDD" id="cd00202">
    <property type="entry name" value="ZnF_GATA"/>
    <property type="match status" value="2"/>
</dbReference>
<keyword evidence="5" id="KW-0805">Transcription regulation</keyword>
<dbReference type="GO" id="GO:0008270">
    <property type="term" value="F:zinc ion binding"/>
    <property type="evidence" value="ECO:0007669"/>
    <property type="project" value="UniProtKB-KW"/>
</dbReference>
<dbReference type="AlphaFoldDB" id="A0A8H7QVP8"/>
<evidence type="ECO:0000256" key="8">
    <source>
        <dbReference type="PROSITE-ProRule" id="PRU00094"/>
    </source>
</evidence>
<dbReference type="SUPFAM" id="SSF57716">
    <property type="entry name" value="Glucocorticoid receptor-like (DNA-binding domain)"/>
    <property type="match status" value="2"/>
</dbReference>
<dbReference type="InterPro" id="IPR039355">
    <property type="entry name" value="Transcription_factor_GATA"/>
</dbReference>
<evidence type="ECO:0000256" key="1">
    <source>
        <dbReference type="ARBA" id="ARBA00004123"/>
    </source>
</evidence>
<accession>A0A8H7QVP8</accession>
<keyword evidence="6" id="KW-0804">Transcription</keyword>
<reference evidence="10" key="1">
    <citation type="submission" date="2020-12" db="EMBL/GenBank/DDBJ databases">
        <title>Metabolic potential, ecology and presence of endohyphal bacteria is reflected in genomic diversity of Mucoromycotina.</title>
        <authorList>
            <person name="Muszewska A."/>
            <person name="Okrasinska A."/>
            <person name="Steczkiewicz K."/>
            <person name="Drgas O."/>
            <person name="Orlowska M."/>
            <person name="Perlinska-Lenart U."/>
            <person name="Aleksandrzak-Piekarczyk T."/>
            <person name="Szatraj K."/>
            <person name="Zielenkiewicz U."/>
            <person name="Pilsyk S."/>
            <person name="Malc E."/>
            <person name="Mieczkowski P."/>
            <person name="Kruszewska J.S."/>
            <person name="Biernat P."/>
            <person name="Pawlowska J."/>
        </authorList>
    </citation>
    <scope>NUCLEOTIDE SEQUENCE</scope>
    <source>
        <strain evidence="10">WA0000017839</strain>
    </source>
</reference>
<keyword evidence="4" id="KW-0862">Zinc</keyword>
<evidence type="ECO:0000256" key="7">
    <source>
        <dbReference type="ARBA" id="ARBA00023242"/>
    </source>
</evidence>
<sequence>MNYNSYYQEEFSLQDQFNLFNHNFYFEPKDISLEQLLATPIPTYQQPSSPSSISSGCDSPPYYMDIQPIIKKKTYNKKVQIPGQCTLPIRVATNKISKPKKYLECFNCKVTKTPLWRRTPDRTQTLCNACGLYYKQYSSHRPLHVRHKLIHSKPLYNNFVVNLPSPPPRQPSPKQQMMDESNIECINCQQTKTPLWRKNEHGEPICNACGLYAKLHNKNRPVTMRKPTIQRRRRDWGETNMLIDMDRNQIEGFLGLLE</sequence>
<dbReference type="GO" id="GO:0000978">
    <property type="term" value="F:RNA polymerase II cis-regulatory region sequence-specific DNA binding"/>
    <property type="evidence" value="ECO:0007669"/>
    <property type="project" value="TreeGrafter"/>
</dbReference>
<dbReference type="InterPro" id="IPR000679">
    <property type="entry name" value="Znf_GATA"/>
</dbReference>
<evidence type="ECO:0000259" key="9">
    <source>
        <dbReference type="PROSITE" id="PS50114"/>
    </source>
</evidence>
<keyword evidence="11" id="KW-1185">Reference proteome</keyword>
<dbReference type="Gene3D" id="3.30.50.10">
    <property type="entry name" value="Erythroid Transcription Factor GATA-1, subunit A"/>
    <property type="match status" value="2"/>
</dbReference>
<keyword evidence="3 8" id="KW-0863">Zinc-finger</keyword>
<feature type="domain" description="GATA-type" evidence="9">
    <location>
        <begin position="179"/>
        <end position="232"/>
    </location>
</feature>
<dbReference type="GO" id="GO:0005634">
    <property type="term" value="C:nucleus"/>
    <property type="evidence" value="ECO:0007669"/>
    <property type="project" value="UniProtKB-SubCell"/>
</dbReference>
<comment type="caution">
    <text evidence="10">The sequence shown here is derived from an EMBL/GenBank/DDBJ whole genome shotgun (WGS) entry which is preliminary data.</text>
</comment>
<evidence type="ECO:0000313" key="10">
    <source>
        <dbReference type="EMBL" id="KAG2199212.1"/>
    </source>
</evidence>
<evidence type="ECO:0000313" key="11">
    <source>
        <dbReference type="Proteomes" id="UP000603453"/>
    </source>
</evidence>
<dbReference type="GO" id="GO:0000981">
    <property type="term" value="F:DNA-binding transcription factor activity, RNA polymerase II-specific"/>
    <property type="evidence" value="ECO:0007669"/>
    <property type="project" value="TreeGrafter"/>
</dbReference>
<evidence type="ECO:0000256" key="2">
    <source>
        <dbReference type="ARBA" id="ARBA00022723"/>
    </source>
</evidence>
<evidence type="ECO:0000256" key="6">
    <source>
        <dbReference type="ARBA" id="ARBA00023163"/>
    </source>
</evidence>
<dbReference type="EMBL" id="JAEPRD010000099">
    <property type="protein sequence ID" value="KAG2199212.1"/>
    <property type="molecule type" value="Genomic_DNA"/>
</dbReference>
<keyword evidence="7" id="KW-0539">Nucleus</keyword>
<dbReference type="PROSITE" id="PS50114">
    <property type="entry name" value="GATA_ZN_FINGER_2"/>
    <property type="match status" value="2"/>
</dbReference>
<evidence type="ECO:0000256" key="3">
    <source>
        <dbReference type="ARBA" id="ARBA00022771"/>
    </source>
</evidence>
<dbReference type="PANTHER" id="PTHR10071:SF335">
    <property type="entry name" value="IRON-SENSING TRANSCRIPTIONAL REPRESSOR-RELATED"/>
    <property type="match status" value="1"/>
</dbReference>
<dbReference type="InterPro" id="IPR013088">
    <property type="entry name" value="Znf_NHR/GATA"/>
</dbReference>
<protein>
    <recommendedName>
        <fullName evidence="9">GATA-type domain-containing protein</fullName>
    </recommendedName>
</protein>
<name>A0A8H7QVP8_9FUNG</name>
<dbReference type="GO" id="GO:0045944">
    <property type="term" value="P:positive regulation of transcription by RNA polymerase II"/>
    <property type="evidence" value="ECO:0007669"/>
    <property type="project" value="TreeGrafter"/>
</dbReference>
<dbReference type="Pfam" id="PF00320">
    <property type="entry name" value="GATA"/>
    <property type="match status" value="2"/>
</dbReference>
<dbReference type="PANTHER" id="PTHR10071">
    <property type="entry name" value="TRANSCRIPTION FACTOR GATA FAMILY MEMBER"/>
    <property type="match status" value="1"/>
</dbReference>
<evidence type="ECO:0000256" key="4">
    <source>
        <dbReference type="ARBA" id="ARBA00022833"/>
    </source>
</evidence>
<dbReference type="PROSITE" id="PS00344">
    <property type="entry name" value="GATA_ZN_FINGER_1"/>
    <property type="match status" value="1"/>
</dbReference>
<gene>
    <name evidence="10" type="ORF">INT47_010587</name>
</gene>